<evidence type="ECO:0000256" key="1">
    <source>
        <dbReference type="ARBA" id="ARBA00004389"/>
    </source>
</evidence>
<dbReference type="InterPro" id="IPR036249">
    <property type="entry name" value="Thioredoxin-like_sf"/>
</dbReference>
<dbReference type="InterPro" id="IPR052454">
    <property type="entry name" value="TMX_domain-containing"/>
</dbReference>
<evidence type="ECO:0000313" key="10">
    <source>
        <dbReference type="EMBL" id="GBN15903.1"/>
    </source>
</evidence>
<dbReference type="GO" id="GO:0015036">
    <property type="term" value="F:disulfide oxidoreductase activity"/>
    <property type="evidence" value="ECO:0007669"/>
    <property type="project" value="TreeGrafter"/>
</dbReference>
<dbReference type="PANTHER" id="PTHR46107:SF3">
    <property type="entry name" value="THIOREDOXIN DOMAIN-CONTAINING PROTEIN"/>
    <property type="match status" value="1"/>
</dbReference>
<evidence type="ECO:0000256" key="4">
    <source>
        <dbReference type="ARBA" id="ARBA00022824"/>
    </source>
</evidence>
<proteinExistence type="predicted"/>
<dbReference type="Proteomes" id="UP000499080">
    <property type="component" value="Unassembled WGS sequence"/>
</dbReference>
<keyword evidence="3" id="KW-0732">Signal</keyword>
<organism evidence="10 11">
    <name type="scientific">Araneus ventricosus</name>
    <name type="common">Orbweaver spider</name>
    <name type="synonym">Epeira ventricosa</name>
    <dbReference type="NCBI Taxonomy" id="182803"/>
    <lineage>
        <taxon>Eukaryota</taxon>
        <taxon>Metazoa</taxon>
        <taxon>Ecdysozoa</taxon>
        <taxon>Arthropoda</taxon>
        <taxon>Chelicerata</taxon>
        <taxon>Arachnida</taxon>
        <taxon>Araneae</taxon>
        <taxon>Araneomorphae</taxon>
        <taxon>Entelegynae</taxon>
        <taxon>Araneoidea</taxon>
        <taxon>Araneidae</taxon>
        <taxon>Araneus</taxon>
    </lineage>
</organism>
<sequence>MLHEESMVAFFSPCCPACQQLEPLWKEFAEWSKDLGIKVGNIDVTTSPSLSVRFMITEVPKIFHVKDGVFRQYRGARDKKSFISFVEEKKWKSIDPVPRWKSPQSYLMTAVAFVFKLPMFLKSMYNTLMEDVIPAVGCY</sequence>
<keyword evidence="6" id="KW-0472">Membrane</keyword>
<keyword evidence="5" id="KW-0249">Electron transport</keyword>
<feature type="domain" description="Thioredoxin" evidence="9">
    <location>
        <begin position="4"/>
        <end position="87"/>
    </location>
</feature>
<evidence type="ECO:0000256" key="8">
    <source>
        <dbReference type="ARBA" id="ARBA00023284"/>
    </source>
</evidence>
<evidence type="ECO:0000256" key="3">
    <source>
        <dbReference type="ARBA" id="ARBA00022729"/>
    </source>
</evidence>
<keyword evidence="4" id="KW-0256">Endoplasmic reticulum</keyword>
<dbReference type="SUPFAM" id="SSF52833">
    <property type="entry name" value="Thioredoxin-like"/>
    <property type="match status" value="1"/>
</dbReference>
<dbReference type="PANTHER" id="PTHR46107">
    <property type="entry name" value="DUMPY: SHORTER THAN WILD-TYPE"/>
    <property type="match status" value="1"/>
</dbReference>
<reference evidence="10 11" key="1">
    <citation type="journal article" date="2019" name="Sci. Rep.">
        <title>Orb-weaving spider Araneus ventricosus genome elucidates the spidroin gene catalogue.</title>
        <authorList>
            <person name="Kono N."/>
            <person name="Nakamura H."/>
            <person name="Ohtoshi R."/>
            <person name="Moran D.A.P."/>
            <person name="Shinohara A."/>
            <person name="Yoshida Y."/>
            <person name="Fujiwara M."/>
            <person name="Mori M."/>
            <person name="Tomita M."/>
            <person name="Arakawa K."/>
        </authorList>
    </citation>
    <scope>NUCLEOTIDE SEQUENCE [LARGE SCALE GENOMIC DNA]</scope>
</reference>
<keyword evidence="10" id="KW-0812">Transmembrane</keyword>
<evidence type="ECO:0000256" key="7">
    <source>
        <dbReference type="ARBA" id="ARBA00023157"/>
    </source>
</evidence>
<dbReference type="Gene3D" id="3.40.30.10">
    <property type="entry name" value="Glutaredoxin"/>
    <property type="match status" value="1"/>
</dbReference>
<keyword evidence="2" id="KW-0813">Transport</keyword>
<dbReference type="OrthoDB" id="7869097at2759"/>
<keyword evidence="6" id="KW-1133">Transmembrane helix</keyword>
<comment type="subcellular location">
    <subcellularLocation>
        <location evidence="1">Endoplasmic reticulum membrane</location>
        <topology evidence="1">Single-pass membrane protein</topology>
    </subcellularLocation>
</comment>
<accession>A0A4Y2LPF1</accession>
<dbReference type="AlphaFoldDB" id="A0A4Y2LPF1"/>
<evidence type="ECO:0000256" key="2">
    <source>
        <dbReference type="ARBA" id="ARBA00022448"/>
    </source>
</evidence>
<name>A0A4Y2LPF1_ARAVE</name>
<evidence type="ECO:0000313" key="11">
    <source>
        <dbReference type="Proteomes" id="UP000499080"/>
    </source>
</evidence>
<dbReference type="EMBL" id="BGPR01006078">
    <property type="protein sequence ID" value="GBN15903.1"/>
    <property type="molecule type" value="Genomic_DNA"/>
</dbReference>
<dbReference type="InterPro" id="IPR013766">
    <property type="entry name" value="Thioredoxin_domain"/>
</dbReference>
<evidence type="ECO:0000256" key="5">
    <source>
        <dbReference type="ARBA" id="ARBA00022982"/>
    </source>
</evidence>
<evidence type="ECO:0000259" key="9">
    <source>
        <dbReference type="Pfam" id="PF00085"/>
    </source>
</evidence>
<dbReference type="Pfam" id="PF00085">
    <property type="entry name" value="Thioredoxin"/>
    <property type="match status" value="1"/>
</dbReference>
<evidence type="ECO:0000256" key="6">
    <source>
        <dbReference type="ARBA" id="ARBA00022989"/>
    </source>
</evidence>
<comment type="caution">
    <text evidence="10">The sequence shown here is derived from an EMBL/GenBank/DDBJ whole genome shotgun (WGS) entry which is preliminary data.</text>
</comment>
<keyword evidence="8" id="KW-0676">Redox-active center</keyword>
<keyword evidence="11" id="KW-1185">Reference proteome</keyword>
<gene>
    <name evidence="10" type="primary">TMX1_1</name>
    <name evidence="10" type="ORF">AVEN_238552_1</name>
</gene>
<keyword evidence="7" id="KW-1015">Disulfide bond</keyword>
<dbReference type="GO" id="GO:0005789">
    <property type="term" value="C:endoplasmic reticulum membrane"/>
    <property type="evidence" value="ECO:0007669"/>
    <property type="project" value="UniProtKB-SubCell"/>
</dbReference>
<protein>
    <submittedName>
        <fullName evidence="10">Thioredoxin-related transmembrane protein 1</fullName>
    </submittedName>
</protein>